<dbReference type="Pfam" id="PF05600">
    <property type="entry name" value="CDK5RAP3"/>
    <property type="match status" value="1"/>
</dbReference>
<dbReference type="PANTHER" id="PTHR14894:SF0">
    <property type="entry name" value="CDK5 REGULATORY SUBUNIT-ASSOCIATED PROTEIN 3"/>
    <property type="match status" value="1"/>
</dbReference>
<dbReference type="GO" id="GO:0012505">
    <property type="term" value="C:endomembrane system"/>
    <property type="evidence" value="ECO:0007669"/>
    <property type="project" value="TreeGrafter"/>
</dbReference>
<reference evidence="4" key="1">
    <citation type="submission" date="2013-10" db="EMBL/GenBank/DDBJ databases">
        <title>Genomic analysis of the causative agents of coccidiosis in chickens.</title>
        <authorList>
            <person name="Reid A.J."/>
            <person name="Blake D."/>
            <person name="Billington K."/>
            <person name="Browne H."/>
            <person name="Dunn M."/>
            <person name="Hung S."/>
            <person name="Kawahara F."/>
            <person name="Miranda-Saavedra D."/>
            <person name="Mourier T."/>
            <person name="Nagra H."/>
            <person name="Otto T.D."/>
            <person name="Rawlings N."/>
            <person name="Sanchez A."/>
            <person name="Sanders M."/>
            <person name="Subramaniam C."/>
            <person name="Tay Y."/>
            <person name="Dear P."/>
            <person name="Doerig C."/>
            <person name="Gruber A."/>
            <person name="Parkinson J."/>
            <person name="Shirley M."/>
            <person name="Wan K.L."/>
            <person name="Berriman M."/>
            <person name="Tomley F."/>
            <person name="Pain A."/>
        </authorList>
    </citation>
    <scope>NUCLEOTIDE SEQUENCE [LARGE SCALE GENOMIC DNA]</scope>
    <source>
        <strain evidence="4">Houghton</strain>
    </source>
</reference>
<dbReference type="GeneID" id="25251192"/>
<evidence type="ECO:0000256" key="3">
    <source>
        <dbReference type="SAM" id="MobiDB-lite"/>
    </source>
</evidence>
<accession>U6KUE6</accession>
<dbReference type="GO" id="GO:0007346">
    <property type="term" value="P:regulation of mitotic cell cycle"/>
    <property type="evidence" value="ECO:0007669"/>
    <property type="project" value="TreeGrafter"/>
</dbReference>
<dbReference type="PANTHER" id="PTHR14894">
    <property type="entry name" value="CDK5 REGULATORY SUBUNIT-ASSOCIATED PROTEIN 3"/>
    <property type="match status" value="1"/>
</dbReference>
<dbReference type="VEuPathDB" id="ToxoDB:ETH2_15100900"/>
<evidence type="ECO:0000313" key="5">
    <source>
        <dbReference type="Proteomes" id="UP000030747"/>
    </source>
</evidence>
<protein>
    <submittedName>
        <fullName evidence="4">Uncharacterized protein</fullName>
    </submittedName>
</protein>
<feature type="coiled-coil region" evidence="2">
    <location>
        <begin position="168"/>
        <end position="198"/>
    </location>
</feature>
<evidence type="ECO:0000313" key="4">
    <source>
        <dbReference type="EMBL" id="CDJ41777.1"/>
    </source>
</evidence>
<dbReference type="OMA" id="RHLNDNI"/>
<evidence type="ECO:0000256" key="1">
    <source>
        <dbReference type="ARBA" id="ARBA00007478"/>
    </source>
</evidence>
<keyword evidence="5" id="KW-1185">Reference proteome</keyword>
<evidence type="ECO:0000256" key="2">
    <source>
        <dbReference type="SAM" id="Coils"/>
    </source>
</evidence>
<dbReference type="AlphaFoldDB" id="U6KUE6"/>
<comment type="similarity">
    <text evidence="1">Belongs to the CDK5RAP3 family.</text>
</comment>
<proteinExistence type="inferred from homology"/>
<dbReference type="RefSeq" id="XP_013232527.1">
    <property type="nucleotide sequence ID" value="XM_013377073.1"/>
</dbReference>
<dbReference type="Proteomes" id="UP000030747">
    <property type="component" value="Unassembled WGS sequence"/>
</dbReference>
<dbReference type="InterPro" id="IPR008491">
    <property type="entry name" value="CDK5RAP3"/>
</dbReference>
<feature type="coiled-coil region" evidence="2">
    <location>
        <begin position="488"/>
        <end position="522"/>
    </location>
</feature>
<dbReference type="VEuPathDB" id="ToxoDB:ETH_00009980"/>
<feature type="compositionally biased region" description="Polar residues" evidence="3">
    <location>
        <begin position="410"/>
        <end position="419"/>
    </location>
</feature>
<feature type="region of interest" description="Disordered" evidence="3">
    <location>
        <begin position="397"/>
        <end position="419"/>
    </location>
</feature>
<dbReference type="OrthoDB" id="340432at2759"/>
<dbReference type="EMBL" id="HG675668">
    <property type="protein sequence ID" value="CDJ41777.1"/>
    <property type="molecule type" value="Genomic_DNA"/>
</dbReference>
<keyword evidence="2" id="KW-0175">Coiled coil</keyword>
<sequence>MDEVADVPYEGVIGWLLCRRMLPEDYHVRLKGALLQQAQPQKRMQQQQQQQQQQQLELPQCLCFCAAGMTAHINLALEKPPESPEACRFIKERKECHFGYKEINSLVEILQKEGATEGILAKAFGSAVYRQWRRLQRTFQQQNLHLADISRALARAANVLVPAQQKTLQQKQRMLADSEKKEQQLQQAAAAAEEVYRQLCTKYGIEEAAAADPLLLQKQLQVYVHRKLPVRLQQAQQLLQLQGEQLLSFYHSFAAYATSGALSKEGEAPLLPLLRLVAAEGNMAVAAAAAAAPEIALLQQQLQQQQQQQDAQSAVQIEIQQQGEEGAPQEGAPAADTRDWIVEEGIEDSSSSSSSSSSSIKDTLLGNDTIRRQLLLELMELRGFLYSRVLQSAAATNSSKNKQQQQQQQNWQETTSLPSELQRKKEELLGYQDCVEQLQELLGGAETLQLLQLLHNQAALDSLSNEVAAARAACQKPLSAAKEQQRKQATLKSEVAAATAALEKQRRELQQLQELLQQQMATAICRKVRITGIPRERLP</sequence>
<organism evidence="4 5">
    <name type="scientific">Eimeria tenella</name>
    <name type="common">Coccidian parasite</name>
    <dbReference type="NCBI Taxonomy" id="5802"/>
    <lineage>
        <taxon>Eukaryota</taxon>
        <taxon>Sar</taxon>
        <taxon>Alveolata</taxon>
        <taxon>Apicomplexa</taxon>
        <taxon>Conoidasida</taxon>
        <taxon>Coccidia</taxon>
        <taxon>Eucoccidiorida</taxon>
        <taxon>Eimeriorina</taxon>
        <taxon>Eimeriidae</taxon>
        <taxon>Eimeria</taxon>
    </lineage>
</organism>
<reference evidence="4" key="2">
    <citation type="submission" date="2013-10" db="EMBL/GenBank/DDBJ databases">
        <authorList>
            <person name="Aslett M."/>
        </authorList>
    </citation>
    <scope>NUCLEOTIDE SEQUENCE [LARGE SCALE GENOMIC DNA]</scope>
    <source>
        <strain evidence="4">Houghton</strain>
    </source>
</reference>
<gene>
    <name evidence="4" type="ORF">ETH_00009980</name>
</gene>
<name>U6KUE6_EIMTE</name>